<keyword evidence="3" id="KW-1185">Reference proteome</keyword>
<accession>A0ABS7PYV9</accession>
<dbReference type="EMBL" id="JAINZZ010000001">
    <property type="protein sequence ID" value="MBY8876080.1"/>
    <property type="molecule type" value="Genomic_DNA"/>
</dbReference>
<sequence>MSAVDAVRLMLTALFAVAAVATLRRHVVRSGLRWRGRTGSLLHAVMAADMACMTWRWYPHVPAMPHTVFYAVAALWFPLSAPRRGDGAVAPEVLRALPSAAAMAAMAWMAHPMRASGHATMAAGLAEGRGTARAMDDSMAASGGGTAAVGLLALFLLLCALWSLTRDLPGLSRTAATGHTSTQSVHDHFWDGVTALGTAVMLVLHH</sequence>
<name>A0ABS7PYV9_9ACTN</name>
<keyword evidence="1" id="KW-0472">Membrane</keyword>
<feature type="transmembrane region" description="Helical" evidence="1">
    <location>
        <begin position="6"/>
        <end position="27"/>
    </location>
</feature>
<evidence type="ECO:0000256" key="1">
    <source>
        <dbReference type="SAM" id="Phobius"/>
    </source>
</evidence>
<dbReference type="Proteomes" id="UP000778578">
    <property type="component" value="Unassembled WGS sequence"/>
</dbReference>
<comment type="caution">
    <text evidence="2">The sequence shown here is derived from an EMBL/GenBank/DDBJ whole genome shotgun (WGS) entry which is preliminary data.</text>
</comment>
<keyword evidence="1" id="KW-1133">Transmembrane helix</keyword>
<gene>
    <name evidence="2" type="ORF">K7862_00290</name>
</gene>
<protein>
    <submittedName>
        <fullName evidence="2">DUF5134 domain-containing protein</fullName>
    </submittedName>
</protein>
<feature type="transmembrane region" description="Helical" evidence="1">
    <location>
        <begin position="64"/>
        <end position="81"/>
    </location>
</feature>
<dbReference type="Pfam" id="PF17197">
    <property type="entry name" value="DUF5134"/>
    <property type="match status" value="1"/>
</dbReference>
<organism evidence="2 3">
    <name type="scientific">Actinacidiphila acidipaludis</name>
    <dbReference type="NCBI Taxonomy" id="2873382"/>
    <lineage>
        <taxon>Bacteria</taxon>
        <taxon>Bacillati</taxon>
        <taxon>Actinomycetota</taxon>
        <taxon>Actinomycetes</taxon>
        <taxon>Kitasatosporales</taxon>
        <taxon>Streptomycetaceae</taxon>
        <taxon>Actinacidiphila</taxon>
    </lineage>
</organism>
<feature type="transmembrane region" description="Helical" evidence="1">
    <location>
        <begin position="145"/>
        <end position="164"/>
    </location>
</feature>
<proteinExistence type="predicted"/>
<evidence type="ECO:0000313" key="3">
    <source>
        <dbReference type="Proteomes" id="UP000778578"/>
    </source>
</evidence>
<reference evidence="2 3" key="1">
    <citation type="submission" date="2021-08" db="EMBL/GenBank/DDBJ databases">
        <title>WGS of actinomycetes from Thailand.</title>
        <authorList>
            <person name="Thawai C."/>
        </authorList>
    </citation>
    <scope>NUCLEOTIDE SEQUENCE [LARGE SCALE GENOMIC DNA]</scope>
    <source>
        <strain evidence="2 3">PLK6-54</strain>
    </source>
</reference>
<keyword evidence="1" id="KW-0812">Transmembrane</keyword>
<dbReference type="RefSeq" id="WP_222959367.1">
    <property type="nucleotide sequence ID" value="NZ_JAINZZ010000001.1"/>
</dbReference>
<dbReference type="InterPro" id="IPR033458">
    <property type="entry name" value="DUF5134"/>
</dbReference>
<evidence type="ECO:0000313" key="2">
    <source>
        <dbReference type="EMBL" id="MBY8876080.1"/>
    </source>
</evidence>